<feature type="chain" id="PRO_5024437891" evidence="4">
    <location>
        <begin position="19"/>
        <end position="357"/>
    </location>
</feature>
<evidence type="ECO:0000256" key="4">
    <source>
        <dbReference type="SAM" id="SignalP"/>
    </source>
</evidence>
<keyword evidence="2" id="KW-0106">Calcium</keyword>
<dbReference type="InterPro" id="IPR007138">
    <property type="entry name" value="ABM_dom"/>
</dbReference>
<feature type="domain" description="EF-hand" evidence="5">
    <location>
        <begin position="94"/>
        <end position="129"/>
    </location>
</feature>
<dbReference type="InterPro" id="IPR011992">
    <property type="entry name" value="EF-hand-dom_pair"/>
</dbReference>
<dbReference type="SUPFAM" id="SSF47473">
    <property type="entry name" value="EF-hand"/>
    <property type="match status" value="1"/>
</dbReference>
<evidence type="ECO:0000256" key="1">
    <source>
        <dbReference type="ARBA" id="ARBA00022729"/>
    </source>
</evidence>
<dbReference type="InterPro" id="IPR040250">
    <property type="entry name" value="Nucleobindin"/>
</dbReference>
<comment type="caution">
    <text evidence="6">The sequence shown here is derived from an EMBL/GenBank/DDBJ whole genome shotgun (WGS) entry which is preliminary data.</text>
</comment>
<dbReference type="Pfam" id="PF03992">
    <property type="entry name" value="ABM"/>
    <property type="match status" value="1"/>
</dbReference>
<dbReference type="GO" id="GO:0005509">
    <property type="term" value="F:calcium ion binding"/>
    <property type="evidence" value="ECO:0007669"/>
    <property type="project" value="InterPro"/>
</dbReference>
<organism evidence="6 7">
    <name type="scientific">Ceratobasidium theobromae</name>
    <dbReference type="NCBI Taxonomy" id="1582974"/>
    <lineage>
        <taxon>Eukaryota</taxon>
        <taxon>Fungi</taxon>
        <taxon>Dikarya</taxon>
        <taxon>Basidiomycota</taxon>
        <taxon>Agaricomycotina</taxon>
        <taxon>Agaricomycetes</taxon>
        <taxon>Cantharellales</taxon>
        <taxon>Ceratobasidiaceae</taxon>
        <taxon>Ceratobasidium</taxon>
    </lineage>
</organism>
<evidence type="ECO:0000256" key="3">
    <source>
        <dbReference type="SAM" id="MobiDB-lite"/>
    </source>
</evidence>
<gene>
    <name evidence="6" type="ORF">CTheo_1983</name>
</gene>
<dbReference type="InterPro" id="IPR018247">
    <property type="entry name" value="EF_Hand_1_Ca_BS"/>
</dbReference>
<dbReference type="PROSITE" id="PS50222">
    <property type="entry name" value="EF_HAND_2"/>
    <property type="match status" value="1"/>
</dbReference>
<protein>
    <submittedName>
        <fullName evidence="6">Calcium-binding protein</fullName>
    </submittedName>
</protein>
<dbReference type="GO" id="GO:0070062">
    <property type="term" value="C:extracellular exosome"/>
    <property type="evidence" value="ECO:0007669"/>
    <property type="project" value="TreeGrafter"/>
</dbReference>
<proteinExistence type="predicted"/>
<evidence type="ECO:0000259" key="5">
    <source>
        <dbReference type="PROSITE" id="PS50222"/>
    </source>
</evidence>
<evidence type="ECO:0000256" key="2">
    <source>
        <dbReference type="ARBA" id="ARBA00022837"/>
    </source>
</evidence>
<dbReference type="Proteomes" id="UP000383932">
    <property type="component" value="Unassembled WGS sequence"/>
</dbReference>
<dbReference type="OrthoDB" id="289247at2759"/>
<dbReference type="GO" id="GO:0005793">
    <property type="term" value="C:endoplasmic reticulum-Golgi intermediate compartment"/>
    <property type="evidence" value="ECO:0007669"/>
    <property type="project" value="TreeGrafter"/>
</dbReference>
<feature type="region of interest" description="Disordered" evidence="3">
    <location>
        <begin position="195"/>
        <end position="260"/>
    </location>
</feature>
<dbReference type="EMBL" id="SSOP01000019">
    <property type="protein sequence ID" value="KAB5594500.1"/>
    <property type="molecule type" value="Genomic_DNA"/>
</dbReference>
<dbReference type="PANTHER" id="PTHR19237:SF20">
    <property type="entry name" value="NUCLEOBINDIN 1"/>
    <property type="match status" value="1"/>
</dbReference>
<reference evidence="6 7" key="1">
    <citation type="journal article" date="2019" name="Fungal Biol. Biotechnol.">
        <title>Draft genome sequence of fastidious pathogen Ceratobasidium theobromae, which causes vascular-streak dieback in Theobroma cacao.</title>
        <authorList>
            <person name="Ali S.S."/>
            <person name="Asman A."/>
            <person name="Shao J."/>
            <person name="Firmansyah A.P."/>
            <person name="Susilo A.W."/>
            <person name="Rosmana A."/>
            <person name="McMahon P."/>
            <person name="Junaid M."/>
            <person name="Guest D."/>
            <person name="Kheng T.Y."/>
            <person name="Meinhardt L.W."/>
            <person name="Bailey B.A."/>
        </authorList>
    </citation>
    <scope>NUCLEOTIDE SEQUENCE [LARGE SCALE GENOMIC DNA]</scope>
    <source>
        <strain evidence="6 7">CT2</strain>
    </source>
</reference>
<sequence>MKVHSGILLSGLIALTNAHGEPHSHGDANPNANYAQRHMATEHHIDAFNPSTFFQLHDLNRDSVLDRSEIEAIYGVHHVYSKRKTPTEEAQAAKAKQISDAVLAAMDTNKDGFITMGEFLAKGLDALPDFSSLGAEGHHYDVESEFFLHHEEIYHNTPETQTDASYNHPEDLEHFAHHEEIERVEAERERKFQGLAADGKHKAEGGAEPEVKPGPKYTYTRARKDEVKPGQQAEWQREAQGKDAWGTGESGYKRPREASDKLRKNLPYKVTVQDGQADRAEALLKVIQKHSTSDDEPGCLTYRVCRSGNDFFIFEEYRDGAAIQAHFETEGFKALVAEVGKGTLTVGGPKITYYQEV</sequence>
<keyword evidence="7" id="KW-1185">Reference proteome</keyword>
<dbReference type="PROSITE" id="PS00018">
    <property type="entry name" value="EF_HAND_1"/>
    <property type="match status" value="1"/>
</dbReference>
<feature type="compositionally biased region" description="Basic and acidic residues" evidence="3">
    <location>
        <begin position="251"/>
        <end position="260"/>
    </location>
</feature>
<name>A0A5N5QRY3_9AGAM</name>
<dbReference type="Gene3D" id="3.30.70.100">
    <property type="match status" value="1"/>
</dbReference>
<dbReference type="PANTHER" id="PTHR19237">
    <property type="entry name" value="NUCLEOBINDIN"/>
    <property type="match status" value="1"/>
</dbReference>
<feature type="signal peptide" evidence="4">
    <location>
        <begin position="1"/>
        <end position="18"/>
    </location>
</feature>
<dbReference type="InterPro" id="IPR011008">
    <property type="entry name" value="Dimeric_a/b-barrel"/>
</dbReference>
<feature type="compositionally biased region" description="Basic and acidic residues" evidence="3">
    <location>
        <begin position="195"/>
        <end position="213"/>
    </location>
</feature>
<dbReference type="InterPro" id="IPR002048">
    <property type="entry name" value="EF_hand_dom"/>
</dbReference>
<evidence type="ECO:0000313" key="6">
    <source>
        <dbReference type="EMBL" id="KAB5594500.1"/>
    </source>
</evidence>
<accession>A0A5N5QRY3</accession>
<dbReference type="Gene3D" id="1.10.238.10">
    <property type="entry name" value="EF-hand"/>
    <property type="match status" value="1"/>
</dbReference>
<dbReference type="SUPFAM" id="SSF54909">
    <property type="entry name" value="Dimeric alpha+beta barrel"/>
    <property type="match status" value="1"/>
</dbReference>
<dbReference type="AlphaFoldDB" id="A0A5N5QRY3"/>
<keyword evidence="1 4" id="KW-0732">Signal</keyword>
<evidence type="ECO:0000313" key="7">
    <source>
        <dbReference type="Proteomes" id="UP000383932"/>
    </source>
</evidence>